<protein>
    <recommendedName>
        <fullName evidence="4">Tudor domain-containing protein</fullName>
    </recommendedName>
</protein>
<dbReference type="AlphaFoldDB" id="A0A1V9XM61"/>
<feature type="compositionally biased region" description="Polar residues" evidence="1">
    <location>
        <begin position="70"/>
        <end position="88"/>
    </location>
</feature>
<dbReference type="EMBL" id="MNPL01007745">
    <property type="protein sequence ID" value="OQR74577.1"/>
    <property type="molecule type" value="Genomic_DNA"/>
</dbReference>
<evidence type="ECO:0000313" key="2">
    <source>
        <dbReference type="EMBL" id="OQR74577.1"/>
    </source>
</evidence>
<feature type="region of interest" description="Disordered" evidence="1">
    <location>
        <begin position="21"/>
        <end position="101"/>
    </location>
</feature>
<reference evidence="2 3" key="1">
    <citation type="journal article" date="2017" name="Gigascience">
        <title>Draft genome of the honey bee ectoparasitic mite, Tropilaelaps mercedesae, is shaped by the parasitic life history.</title>
        <authorList>
            <person name="Dong X."/>
            <person name="Armstrong S.D."/>
            <person name="Xia D."/>
            <person name="Makepeace B.L."/>
            <person name="Darby A.C."/>
            <person name="Kadowaki T."/>
        </authorList>
    </citation>
    <scope>NUCLEOTIDE SEQUENCE [LARGE SCALE GENOMIC DNA]</scope>
    <source>
        <strain evidence="2">Wuxi-XJTLU</strain>
    </source>
</reference>
<comment type="caution">
    <text evidence="2">The sequence shown here is derived from an EMBL/GenBank/DDBJ whole genome shotgun (WGS) entry which is preliminary data.</text>
</comment>
<name>A0A1V9XM61_9ACAR</name>
<dbReference type="Proteomes" id="UP000192247">
    <property type="component" value="Unassembled WGS sequence"/>
</dbReference>
<proteinExistence type="predicted"/>
<feature type="compositionally biased region" description="Polar residues" evidence="1">
    <location>
        <begin position="21"/>
        <end position="57"/>
    </location>
</feature>
<organism evidence="2 3">
    <name type="scientific">Tropilaelaps mercedesae</name>
    <dbReference type="NCBI Taxonomy" id="418985"/>
    <lineage>
        <taxon>Eukaryota</taxon>
        <taxon>Metazoa</taxon>
        <taxon>Ecdysozoa</taxon>
        <taxon>Arthropoda</taxon>
        <taxon>Chelicerata</taxon>
        <taxon>Arachnida</taxon>
        <taxon>Acari</taxon>
        <taxon>Parasitiformes</taxon>
        <taxon>Mesostigmata</taxon>
        <taxon>Gamasina</taxon>
        <taxon>Dermanyssoidea</taxon>
        <taxon>Laelapidae</taxon>
        <taxon>Tropilaelaps</taxon>
    </lineage>
</organism>
<accession>A0A1V9XM61</accession>
<dbReference type="CDD" id="cd20379">
    <property type="entry name" value="Tudor_dTUD-like"/>
    <property type="match status" value="1"/>
</dbReference>
<evidence type="ECO:0008006" key="4">
    <source>
        <dbReference type="Google" id="ProtNLM"/>
    </source>
</evidence>
<sequence length="586" mass="65341">MSTTFNDIVCNVCVAKPGVKNTQKTTSSSNWTKEVSLQQETSGTTKSREYTQGQQNDDTQKYSQRRDGFKTSTGVYESSQVVPTTQQPHAMKLDNDRGLNRTSTSNVLREQEFAKRLSLIENAEWSEPQAILEEQGQACDEQAKQLYAQEEYTDAALVEQAAYAKQHANLQATLDDAGHAFDEEAYNGLIYVTEHTPIAQAHFKDEKMRAFEYPNETYSSGQAAGKTGYANRPVAEPTRAETEYDDVQRYAAGDNPGTTQCSAVVGQWKSAVKASRKYAVEEYASQAYAEVVVYDMETYPRQDYASRKEYCDAQEYATAAGIGQYSDGASIQEVPKYDTTTEYTETDEHFAVQDHTREGCTGVAEFPVEQTGNAQHYEQQCIEAESDAQDGGYGSADVSRLEDPFASGTLWFGRVSSVIGFTEVNLIPSVSQETLRQLEAQLAYECKPLPIDNERASPNQFVAVPISEHRCCRARLIQRLTNGTVKVWLIDHEYMVTAKKVVRLPARYCPDVVAPFVVKVSPSRQQSSGVKFADFKRLLEKTSPDVLVRCIVNEGSGHSDIRLFTEDGTDIFDAYNVRTDKTAPRS</sequence>
<dbReference type="InParanoid" id="A0A1V9XM61"/>
<keyword evidence="3" id="KW-1185">Reference proteome</keyword>
<feature type="compositionally biased region" description="Basic and acidic residues" evidence="1">
    <location>
        <begin position="58"/>
        <end position="69"/>
    </location>
</feature>
<evidence type="ECO:0000313" key="3">
    <source>
        <dbReference type="Proteomes" id="UP000192247"/>
    </source>
</evidence>
<gene>
    <name evidence="2" type="ORF">BIW11_03402</name>
</gene>
<evidence type="ECO:0000256" key="1">
    <source>
        <dbReference type="SAM" id="MobiDB-lite"/>
    </source>
</evidence>